<comment type="caution">
    <text evidence="1">The sequence shown here is derived from an EMBL/GenBank/DDBJ whole genome shotgun (WGS) entry which is preliminary data.</text>
</comment>
<reference evidence="1" key="1">
    <citation type="submission" date="2021-03" db="EMBL/GenBank/DDBJ databases">
        <authorList>
            <person name="Bekaert M."/>
        </authorList>
    </citation>
    <scope>NUCLEOTIDE SEQUENCE</scope>
</reference>
<name>A0A8S3V2Y8_MYTED</name>
<evidence type="ECO:0000313" key="1">
    <source>
        <dbReference type="EMBL" id="CAG2251964.1"/>
    </source>
</evidence>
<gene>
    <name evidence="1" type="ORF">MEDL_63451</name>
</gene>
<evidence type="ECO:0000313" key="2">
    <source>
        <dbReference type="Proteomes" id="UP000683360"/>
    </source>
</evidence>
<accession>A0A8S3V2Y8</accession>
<dbReference type="AlphaFoldDB" id="A0A8S3V2Y8"/>
<proteinExistence type="predicted"/>
<dbReference type="Proteomes" id="UP000683360">
    <property type="component" value="Unassembled WGS sequence"/>
</dbReference>
<sequence length="483" mass="52643">MPEIFGSEQEIYHMQGSLPLLSDKGSVPGPSALHGTTSGMVTQHPFKGIEGASTEYKPQHYTTPATATFAPSYVGTPYVSQGINVSTPLHVAPATSSESYAASLVQSRPALYPHIGSMIQQPPPAFMTPVMTTVASTGPSPMQIDTSRCASRVECYWDYWIGTGNGTDCIQNGVCTYCCQGPDGKPCNARTEKPTNLTNFGQTQNRAYKCSVTGPQNSNTIQDCPPSDRFCLNDVYYDTVRIPTTSSRGDTEVNGTKCLVCIEDQSNSCSSVDYTVCSGERPYCLNEIIYHNGKQTKTLHRCASEVECYWDYWIGTGNGTDCIQNGVCVYCCKGSNGKPCNAMKEKPTSLSNFGQPQNRAYKCAVTGPQNSNKIQDCPPSERFCLNDVYYDTDPNTNNLITRDVRRCASQEQCKGKWLQSKNINACLTGNMTGVDASKTGNRLLCHYCCESNTMTPCNLHPKPDQINLFLQPTSLPTVSSTGT</sequence>
<dbReference type="EMBL" id="CAJPWZ010003102">
    <property type="protein sequence ID" value="CAG2251964.1"/>
    <property type="molecule type" value="Genomic_DNA"/>
</dbReference>
<keyword evidence="2" id="KW-1185">Reference proteome</keyword>
<dbReference type="CDD" id="cd00117">
    <property type="entry name" value="TFP"/>
    <property type="match status" value="1"/>
</dbReference>
<protein>
    <submittedName>
        <fullName evidence="1">Uncharacterized protein</fullName>
    </submittedName>
</protein>
<organism evidence="1 2">
    <name type="scientific">Mytilus edulis</name>
    <name type="common">Blue mussel</name>
    <dbReference type="NCBI Taxonomy" id="6550"/>
    <lineage>
        <taxon>Eukaryota</taxon>
        <taxon>Metazoa</taxon>
        <taxon>Spiralia</taxon>
        <taxon>Lophotrochozoa</taxon>
        <taxon>Mollusca</taxon>
        <taxon>Bivalvia</taxon>
        <taxon>Autobranchia</taxon>
        <taxon>Pteriomorphia</taxon>
        <taxon>Mytilida</taxon>
        <taxon>Mytiloidea</taxon>
        <taxon>Mytilidae</taxon>
        <taxon>Mytilinae</taxon>
        <taxon>Mytilus</taxon>
    </lineage>
</organism>
<dbReference type="OrthoDB" id="6147402at2759"/>